<name>A0A2A8CVQ2_9BACT</name>
<accession>A0A2A8CVQ2</accession>
<dbReference type="Proteomes" id="UP000220102">
    <property type="component" value="Unassembled WGS sequence"/>
</dbReference>
<dbReference type="InterPro" id="IPR014710">
    <property type="entry name" value="RmlC-like_jellyroll"/>
</dbReference>
<dbReference type="Pfam" id="PF05523">
    <property type="entry name" value="FdtA"/>
    <property type="match status" value="1"/>
</dbReference>
<sequence>MSPGHLNQCRVLHMPRVEDRRGNLSFVENQSVLPFDVKRVFYIYDIPSGRSRGKHAHRLCHQFLVAISGSFRVSLDDGYNTRTVELRRPDYGLHIPPGIWAGERDFSAGSVCLVLASHPFDEDDYIRDYDKFRAYVDSFEDSV</sequence>
<dbReference type="SUPFAM" id="SSF51182">
    <property type="entry name" value="RmlC-like cupins"/>
    <property type="match status" value="1"/>
</dbReference>
<dbReference type="CDD" id="cd20292">
    <property type="entry name" value="cupin_QdtA-like"/>
    <property type="match status" value="1"/>
</dbReference>
<dbReference type="AlphaFoldDB" id="A0A2A8CVQ2"/>
<keyword evidence="3" id="KW-1185">Reference proteome</keyword>
<dbReference type="Gene3D" id="2.60.120.10">
    <property type="entry name" value="Jelly Rolls"/>
    <property type="match status" value="1"/>
</dbReference>
<dbReference type="EMBL" id="PDEQ01000007">
    <property type="protein sequence ID" value="PEN12693.1"/>
    <property type="molecule type" value="Genomic_DNA"/>
</dbReference>
<evidence type="ECO:0000259" key="1">
    <source>
        <dbReference type="Pfam" id="PF05523"/>
    </source>
</evidence>
<dbReference type="RefSeq" id="WP_098077227.1">
    <property type="nucleotide sequence ID" value="NZ_PDEQ01000007.1"/>
</dbReference>
<dbReference type="InterPro" id="IPR011051">
    <property type="entry name" value="RmlC_Cupin_sf"/>
</dbReference>
<protein>
    <recommendedName>
        <fullName evidence="1">Sugar 3,4-ketoisomerase QdtA cupin domain-containing protein</fullName>
    </recommendedName>
</protein>
<evidence type="ECO:0000313" key="3">
    <source>
        <dbReference type="Proteomes" id="UP000220102"/>
    </source>
</evidence>
<dbReference type="OrthoDB" id="9795513at2"/>
<dbReference type="InterPro" id="IPR008894">
    <property type="entry name" value="QdtA_cupin_dom"/>
</dbReference>
<feature type="domain" description="Sugar 3,4-ketoisomerase QdtA cupin" evidence="1">
    <location>
        <begin position="8"/>
        <end position="136"/>
    </location>
</feature>
<organism evidence="2 3">
    <name type="scientific">Longibacter salinarum</name>
    <dbReference type="NCBI Taxonomy" id="1850348"/>
    <lineage>
        <taxon>Bacteria</taxon>
        <taxon>Pseudomonadati</taxon>
        <taxon>Rhodothermota</taxon>
        <taxon>Rhodothermia</taxon>
        <taxon>Rhodothermales</taxon>
        <taxon>Salisaetaceae</taxon>
        <taxon>Longibacter</taxon>
    </lineage>
</organism>
<gene>
    <name evidence="2" type="ORF">CRI94_14020</name>
</gene>
<reference evidence="2 3" key="1">
    <citation type="submission" date="2017-10" db="EMBL/GenBank/DDBJ databases">
        <title>Draft genome of Longibacter Salinarum.</title>
        <authorList>
            <person name="Goh K.M."/>
            <person name="Shamsir M.S."/>
            <person name="Lim S.W."/>
        </authorList>
    </citation>
    <scope>NUCLEOTIDE SEQUENCE [LARGE SCALE GENOMIC DNA]</scope>
    <source>
        <strain evidence="2 3">KCTC 52045</strain>
    </source>
</reference>
<proteinExistence type="predicted"/>
<evidence type="ECO:0000313" key="2">
    <source>
        <dbReference type="EMBL" id="PEN12693.1"/>
    </source>
</evidence>
<comment type="caution">
    <text evidence="2">The sequence shown here is derived from an EMBL/GenBank/DDBJ whole genome shotgun (WGS) entry which is preliminary data.</text>
</comment>